<reference evidence="2 3" key="1">
    <citation type="submission" date="2023-10" db="EMBL/GenBank/DDBJ databases">
        <title>Rubellicoccus peritrichatus gen. nov., sp. nov., isolated from an algae of coral reef tank.</title>
        <authorList>
            <person name="Luo J."/>
        </authorList>
    </citation>
    <scope>NUCLEOTIDE SEQUENCE [LARGE SCALE GENOMIC DNA]</scope>
    <source>
        <strain evidence="2 3">CR14</strain>
    </source>
</reference>
<dbReference type="KEGG" id="puo:RZN69_02905"/>
<dbReference type="EMBL" id="CP136920">
    <property type="protein sequence ID" value="WOO42022.1"/>
    <property type="molecule type" value="Genomic_DNA"/>
</dbReference>
<keyword evidence="1" id="KW-0812">Transmembrane</keyword>
<keyword evidence="3" id="KW-1185">Reference proteome</keyword>
<dbReference type="SUPFAM" id="SSF48452">
    <property type="entry name" value="TPR-like"/>
    <property type="match status" value="1"/>
</dbReference>
<evidence type="ECO:0000313" key="3">
    <source>
        <dbReference type="Proteomes" id="UP001304300"/>
    </source>
</evidence>
<dbReference type="AlphaFoldDB" id="A0AAQ3LCN3"/>
<feature type="transmembrane region" description="Helical" evidence="1">
    <location>
        <begin position="7"/>
        <end position="28"/>
    </location>
</feature>
<evidence type="ECO:0000256" key="1">
    <source>
        <dbReference type="SAM" id="Phobius"/>
    </source>
</evidence>
<dbReference type="Pfam" id="PF13432">
    <property type="entry name" value="TPR_16"/>
    <property type="match status" value="1"/>
</dbReference>
<protein>
    <recommendedName>
        <fullName evidence="4">Tetratricopeptide repeat protein</fullName>
    </recommendedName>
</protein>
<dbReference type="Proteomes" id="UP001304300">
    <property type="component" value="Chromosome"/>
</dbReference>
<keyword evidence="1" id="KW-1133">Transmembrane helix</keyword>
<sequence>MLGTNKLVKVCLILAFSAGLIVSGVFIWRHQALANRNKQISEEIPTLVEINNFVGARRLAELLDDPQERHLAKAQINQSELSYAVNQRNAVSIERLLGDVNGLTDERKDAAQRVMARSYIHQKRESDLIPLLEANKDKPHWTLIEADWHITQGNTIEAVEILESQTFSGKNESYRLARLAALKSRTPEQAIAALEAALEETPRSSDILSFRGQILEAIGAYPEAQIDYVNAVINSPHNLLYWDQLGEYYIRRQNYSGAIQIWIDAIEQTGEHVFWLKAWFWNRVTVKVDNLPEVPAGNYPLHAFLVYCDKLPESIFWDAEAYMTVPGAKALERTRPEVQWLSVLQLLADGEKAKAINQFNIHAKTIGRWAPQLRAMLLAILMTQRDGHLPTNLDEVKRYANQHQFFEAIAKNQDPTLIDFLITDASITAALLASGWTEAALVFSDADQTIANRTPKWLNYAYAQALRINRSNQVAKDWLTTHTNTSADRLLLAELQLGDGQIGNAMKALINLSKEENEIGARATMLLCLAELELGNPDNALAYLRSNKSLAQSNAGILMLERLNDAKRDAE</sequence>
<organism evidence="2 3">
    <name type="scientific">Rubellicoccus peritrichatus</name>
    <dbReference type="NCBI Taxonomy" id="3080537"/>
    <lineage>
        <taxon>Bacteria</taxon>
        <taxon>Pseudomonadati</taxon>
        <taxon>Verrucomicrobiota</taxon>
        <taxon>Opitutia</taxon>
        <taxon>Puniceicoccales</taxon>
        <taxon>Cerasicoccaceae</taxon>
        <taxon>Rubellicoccus</taxon>
    </lineage>
</organism>
<evidence type="ECO:0008006" key="4">
    <source>
        <dbReference type="Google" id="ProtNLM"/>
    </source>
</evidence>
<accession>A0AAQ3LCN3</accession>
<name>A0AAQ3LCN3_9BACT</name>
<keyword evidence="1" id="KW-0472">Membrane</keyword>
<dbReference type="Gene3D" id="1.25.40.10">
    <property type="entry name" value="Tetratricopeptide repeat domain"/>
    <property type="match status" value="1"/>
</dbReference>
<dbReference type="RefSeq" id="WP_317834506.1">
    <property type="nucleotide sequence ID" value="NZ_CP136920.1"/>
</dbReference>
<evidence type="ECO:0000313" key="2">
    <source>
        <dbReference type="EMBL" id="WOO42022.1"/>
    </source>
</evidence>
<proteinExistence type="predicted"/>
<dbReference type="InterPro" id="IPR011990">
    <property type="entry name" value="TPR-like_helical_dom_sf"/>
</dbReference>
<gene>
    <name evidence="2" type="ORF">RZN69_02905</name>
</gene>